<organism evidence="7">
    <name type="scientific">marine metagenome</name>
    <dbReference type="NCBI Taxonomy" id="408172"/>
    <lineage>
        <taxon>unclassified sequences</taxon>
        <taxon>metagenomes</taxon>
        <taxon>ecological metagenomes</taxon>
    </lineage>
</organism>
<dbReference type="InterPro" id="IPR022409">
    <property type="entry name" value="PKD/Chitinase_dom"/>
</dbReference>
<feature type="non-terminal residue" evidence="7">
    <location>
        <position position="1"/>
    </location>
</feature>
<dbReference type="InterPro" id="IPR035986">
    <property type="entry name" value="PKD_dom_sf"/>
</dbReference>
<protein>
    <recommendedName>
        <fullName evidence="6">PKD domain-containing protein</fullName>
    </recommendedName>
</protein>
<gene>
    <name evidence="7" type="ORF">METZ01_LOCUS350879</name>
</gene>
<evidence type="ECO:0000259" key="6">
    <source>
        <dbReference type="PROSITE" id="PS50093"/>
    </source>
</evidence>
<feature type="domain" description="PKD" evidence="6">
    <location>
        <begin position="1"/>
        <end position="80"/>
    </location>
</feature>
<dbReference type="PANTHER" id="PTHR46730">
    <property type="entry name" value="POLYCYSTIN-1"/>
    <property type="match status" value="1"/>
</dbReference>
<dbReference type="InterPro" id="IPR000601">
    <property type="entry name" value="PKD_dom"/>
</dbReference>
<dbReference type="GO" id="GO:0005261">
    <property type="term" value="F:monoatomic cation channel activity"/>
    <property type="evidence" value="ECO:0007669"/>
    <property type="project" value="TreeGrafter"/>
</dbReference>
<dbReference type="SMART" id="SM00089">
    <property type="entry name" value="PKD"/>
    <property type="match status" value="3"/>
</dbReference>
<sequence>ATQSIQEGQKVSFSVTAEDPGVKDNETLNYEWDFGDGVRRRDRNLTSVDHIYKDNQEYTLVLTVSDNERATVSRQYEILVDNVAPEIVSFPSDSGLEAEEGTDAFFEAAASDIGAEDILTYRWDFGDGNVESDENLTSVSHVYKDNGEYTLELTVTDDDNGSVTQSETVKVRNLPPVIGVINIPEEVSEGELFKISAQAEDPGEKDTLKFSWDFGDDNVAEGNVVNHSYVNNKDYALTLTVQDGEGAEAQRTIILPIQNVDPIINEFTVPRGIIHEGDVVEFSASGSDVGIEDVLTYIWDFGNGNTAVGEKVNYVYSNDS</sequence>
<keyword evidence="4" id="KW-1133">Transmembrane helix</keyword>
<comment type="subcellular location">
    <subcellularLocation>
        <location evidence="1">Membrane</location>
        <topology evidence="1">Multi-pass membrane protein</topology>
    </subcellularLocation>
</comment>
<reference evidence="7" key="1">
    <citation type="submission" date="2018-05" db="EMBL/GenBank/DDBJ databases">
        <authorList>
            <person name="Lanie J.A."/>
            <person name="Ng W.-L."/>
            <person name="Kazmierczak K.M."/>
            <person name="Andrzejewski T.M."/>
            <person name="Davidsen T.M."/>
            <person name="Wayne K.J."/>
            <person name="Tettelin H."/>
            <person name="Glass J.I."/>
            <person name="Rusch D."/>
            <person name="Podicherti R."/>
            <person name="Tsui H.-C.T."/>
            <person name="Winkler M.E."/>
        </authorList>
    </citation>
    <scope>NUCLEOTIDE SEQUENCE</scope>
</reference>
<name>A0A382RLH9_9ZZZZ</name>
<evidence type="ECO:0000256" key="2">
    <source>
        <dbReference type="ARBA" id="ARBA00022692"/>
    </source>
</evidence>
<feature type="domain" description="PKD" evidence="6">
    <location>
        <begin position="210"/>
        <end position="253"/>
    </location>
</feature>
<keyword evidence="5" id="KW-0472">Membrane</keyword>
<proteinExistence type="predicted"/>
<evidence type="ECO:0000256" key="5">
    <source>
        <dbReference type="ARBA" id="ARBA00023136"/>
    </source>
</evidence>
<accession>A0A382RLH9</accession>
<dbReference type="CDD" id="cd00146">
    <property type="entry name" value="PKD"/>
    <property type="match status" value="3"/>
</dbReference>
<dbReference type="GO" id="GO:0005886">
    <property type="term" value="C:plasma membrane"/>
    <property type="evidence" value="ECO:0007669"/>
    <property type="project" value="TreeGrafter"/>
</dbReference>
<dbReference type="GO" id="GO:0006816">
    <property type="term" value="P:calcium ion transport"/>
    <property type="evidence" value="ECO:0007669"/>
    <property type="project" value="TreeGrafter"/>
</dbReference>
<evidence type="ECO:0000256" key="3">
    <source>
        <dbReference type="ARBA" id="ARBA00022737"/>
    </source>
</evidence>
<dbReference type="PANTHER" id="PTHR46730:SF1">
    <property type="entry name" value="PLAT DOMAIN-CONTAINING PROTEIN"/>
    <property type="match status" value="1"/>
</dbReference>
<dbReference type="PROSITE" id="PS50093">
    <property type="entry name" value="PKD"/>
    <property type="match status" value="3"/>
</dbReference>
<evidence type="ECO:0000256" key="4">
    <source>
        <dbReference type="ARBA" id="ARBA00022989"/>
    </source>
</evidence>
<dbReference type="EMBL" id="UINC01122300">
    <property type="protein sequence ID" value="SVC98025.1"/>
    <property type="molecule type" value="Genomic_DNA"/>
</dbReference>
<keyword evidence="3" id="KW-0677">Repeat</keyword>
<dbReference type="AlphaFoldDB" id="A0A382RLH9"/>
<dbReference type="Gene3D" id="2.60.40.10">
    <property type="entry name" value="Immunoglobulins"/>
    <property type="match status" value="4"/>
</dbReference>
<evidence type="ECO:0000256" key="1">
    <source>
        <dbReference type="ARBA" id="ARBA00004141"/>
    </source>
</evidence>
<keyword evidence="2" id="KW-0812">Transmembrane</keyword>
<evidence type="ECO:0000313" key="7">
    <source>
        <dbReference type="EMBL" id="SVC98025.1"/>
    </source>
</evidence>
<dbReference type="InterPro" id="IPR013783">
    <property type="entry name" value="Ig-like_fold"/>
</dbReference>
<dbReference type="Pfam" id="PF18911">
    <property type="entry name" value="PKD_4"/>
    <property type="match status" value="4"/>
</dbReference>
<dbReference type="SUPFAM" id="SSF49299">
    <property type="entry name" value="PKD domain"/>
    <property type="match status" value="4"/>
</dbReference>
<feature type="non-terminal residue" evidence="7">
    <location>
        <position position="320"/>
    </location>
</feature>
<feature type="domain" description="PKD" evidence="6">
    <location>
        <begin position="114"/>
        <end position="171"/>
    </location>
</feature>